<dbReference type="eggNOG" id="COG0697">
    <property type="taxonomic scope" value="Bacteria"/>
</dbReference>
<evidence type="ECO:0000256" key="2">
    <source>
        <dbReference type="ARBA" id="ARBA00007362"/>
    </source>
</evidence>
<dbReference type="InterPro" id="IPR037185">
    <property type="entry name" value="EmrE-like"/>
</dbReference>
<dbReference type="InterPro" id="IPR050638">
    <property type="entry name" value="AA-Vitamin_Transporters"/>
</dbReference>
<accession>D6TTN8</accession>
<dbReference type="STRING" id="485913.Krac_4785"/>
<dbReference type="AlphaFoldDB" id="D6TTN8"/>
<feature type="transmembrane region" description="Helical" evidence="6">
    <location>
        <begin position="278"/>
        <end position="296"/>
    </location>
</feature>
<keyword evidence="5 6" id="KW-0472">Membrane</keyword>
<feature type="transmembrane region" description="Helical" evidence="6">
    <location>
        <begin position="183"/>
        <end position="203"/>
    </location>
</feature>
<evidence type="ECO:0000256" key="5">
    <source>
        <dbReference type="ARBA" id="ARBA00023136"/>
    </source>
</evidence>
<feature type="transmembrane region" description="Helical" evidence="6">
    <location>
        <begin position="245"/>
        <end position="266"/>
    </location>
</feature>
<reference evidence="8 9" key="1">
    <citation type="journal article" date="2011" name="Stand. Genomic Sci.">
        <title>Non-contiguous finished genome sequence and contextual data of the filamentous soil bacterium Ktedonobacter racemifer type strain (SOSP1-21).</title>
        <authorList>
            <person name="Chang Y.J."/>
            <person name="Land M."/>
            <person name="Hauser L."/>
            <person name="Chertkov O."/>
            <person name="Del Rio T.G."/>
            <person name="Nolan M."/>
            <person name="Copeland A."/>
            <person name="Tice H."/>
            <person name="Cheng J.F."/>
            <person name="Lucas S."/>
            <person name="Han C."/>
            <person name="Goodwin L."/>
            <person name="Pitluck S."/>
            <person name="Ivanova N."/>
            <person name="Ovchinikova G."/>
            <person name="Pati A."/>
            <person name="Chen A."/>
            <person name="Palaniappan K."/>
            <person name="Mavromatis K."/>
            <person name="Liolios K."/>
            <person name="Brettin T."/>
            <person name="Fiebig A."/>
            <person name="Rohde M."/>
            <person name="Abt B."/>
            <person name="Goker M."/>
            <person name="Detter J.C."/>
            <person name="Woyke T."/>
            <person name="Bristow J."/>
            <person name="Eisen J.A."/>
            <person name="Markowitz V."/>
            <person name="Hugenholtz P."/>
            <person name="Kyrpides N.C."/>
            <person name="Klenk H.P."/>
            <person name="Lapidus A."/>
        </authorList>
    </citation>
    <scope>NUCLEOTIDE SEQUENCE [LARGE SCALE GENOMIC DNA]</scope>
    <source>
        <strain evidence="9">DSM 44963</strain>
    </source>
</reference>
<feature type="transmembrane region" description="Helical" evidence="6">
    <location>
        <begin position="157"/>
        <end position="177"/>
    </location>
</feature>
<comment type="similarity">
    <text evidence="2">Belongs to the EamA transporter family.</text>
</comment>
<feature type="transmembrane region" description="Helical" evidence="6">
    <location>
        <begin position="41"/>
        <end position="62"/>
    </location>
</feature>
<organism evidence="8 9">
    <name type="scientific">Ktedonobacter racemifer DSM 44963</name>
    <dbReference type="NCBI Taxonomy" id="485913"/>
    <lineage>
        <taxon>Bacteria</taxon>
        <taxon>Bacillati</taxon>
        <taxon>Chloroflexota</taxon>
        <taxon>Ktedonobacteria</taxon>
        <taxon>Ktedonobacterales</taxon>
        <taxon>Ktedonobacteraceae</taxon>
        <taxon>Ktedonobacter</taxon>
    </lineage>
</organism>
<dbReference type="Pfam" id="PF00892">
    <property type="entry name" value="EamA"/>
    <property type="match status" value="2"/>
</dbReference>
<evidence type="ECO:0000256" key="1">
    <source>
        <dbReference type="ARBA" id="ARBA00004141"/>
    </source>
</evidence>
<dbReference type="GO" id="GO:0016020">
    <property type="term" value="C:membrane"/>
    <property type="evidence" value="ECO:0007669"/>
    <property type="project" value="UniProtKB-SubCell"/>
</dbReference>
<gene>
    <name evidence="8" type="ORF">Krac_4785</name>
</gene>
<dbReference type="PANTHER" id="PTHR32322:SF2">
    <property type="entry name" value="EAMA DOMAIN-CONTAINING PROTEIN"/>
    <property type="match status" value="1"/>
</dbReference>
<evidence type="ECO:0000313" key="9">
    <source>
        <dbReference type="Proteomes" id="UP000004508"/>
    </source>
</evidence>
<sequence>MLGKRQAFSFLCRSYGFENHQENESLAIDLTRGGNMTRKGWLLFTAMSVIWGIPYLFIKIAVQELDPIVVVFARVGIAALALLPVAVHQGVLRRLRERWLTVAALACVQIAGPFLLISYGEQLIASSLTSLLIAADPLLVVLFALRFDPSERVSGSRLIGLLIGLGGVVTLLGLDAGGDMQQLLGATLVLLAAAGYAAGALLIKRPTIAALPSLGVVTVECITATVVLAPLAVTRLPSRIPDLEVIASLLVLGLICTALAYLLFFALVAEVGAGRGSVITYVNPAVSVLLGVTLLAEPLNAVIIAGFLLIIVGSWLSTGGVLPPQLKHLLRTTRQQPISRDTEVSELAAPPRK</sequence>
<evidence type="ECO:0000256" key="4">
    <source>
        <dbReference type="ARBA" id="ARBA00022989"/>
    </source>
</evidence>
<keyword evidence="4 6" id="KW-1133">Transmembrane helix</keyword>
<proteinExistence type="inferred from homology"/>
<evidence type="ECO:0000313" key="8">
    <source>
        <dbReference type="EMBL" id="EFH83789.1"/>
    </source>
</evidence>
<dbReference type="OrthoDB" id="158029at2"/>
<feature type="transmembrane region" description="Helical" evidence="6">
    <location>
        <begin position="123"/>
        <end position="145"/>
    </location>
</feature>
<keyword evidence="9" id="KW-1185">Reference proteome</keyword>
<dbReference type="SUPFAM" id="SSF103481">
    <property type="entry name" value="Multidrug resistance efflux transporter EmrE"/>
    <property type="match status" value="2"/>
</dbReference>
<dbReference type="PANTHER" id="PTHR32322">
    <property type="entry name" value="INNER MEMBRANE TRANSPORTER"/>
    <property type="match status" value="1"/>
</dbReference>
<comment type="subcellular location">
    <subcellularLocation>
        <location evidence="1">Membrane</location>
        <topology evidence="1">Multi-pass membrane protein</topology>
    </subcellularLocation>
</comment>
<evidence type="ECO:0000256" key="6">
    <source>
        <dbReference type="SAM" id="Phobius"/>
    </source>
</evidence>
<feature type="transmembrane region" description="Helical" evidence="6">
    <location>
        <begin position="99"/>
        <end position="117"/>
    </location>
</feature>
<name>D6TTN8_KTERA</name>
<dbReference type="InterPro" id="IPR000620">
    <property type="entry name" value="EamA_dom"/>
</dbReference>
<dbReference type="EMBL" id="ADVG01000003">
    <property type="protein sequence ID" value="EFH83789.1"/>
    <property type="molecule type" value="Genomic_DNA"/>
</dbReference>
<feature type="domain" description="EamA" evidence="7">
    <location>
        <begin position="184"/>
        <end position="317"/>
    </location>
</feature>
<feature type="transmembrane region" description="Helical" evidence="6">
    <location>
        <begin position="210"/>
        <end position="233"/>
    </location>
</feature>
<feature type="domain" description="EamA" evidence="7">
    <location>
        <begin position="39"/>
        <end position="171"/>
    </location>
</feature>
<feature type="transmembrane region" description="Helical" evidence="6">
    <location>
        <begin position="68"/>
        <end position="87"/>
    </location>
</feature>
<evidence type="ECO:0000256" key="3">
    <source>
        <dbReference type="ARBA" id="ARBA00022692"/>
    </source>
</evidence>
<comment type="caution">
    <text evidence="8">The sequence shown here is derived from an EMBL/GenBank/DDBJ whole genome shotgun (WGS) entry which is preliminary data.</text>
</comment>
<dbReference type="Proteomes" id="UP000004508">
    <property type="component" value="Unassembled WGS sequence"/>
</dbReference>
<keyword evidence="3 6" id="KW-0812">Transmembrane</keyword>
<dbReference type="InParanoid" id="D6TTN8"/>
<protein>
    <recommendedName>
        <fullName evidence="7">EamA domain-containing protein</fullName>
    </recommendedName>
</protein>
<feature type="transmembrane region" description="Helical" evidence="6">
    <location>
        <begin position="302"/>
        <end position="322"/>
    </location>
</feature>
<evidence type="ECO:0000259" key="7">
    <source>
        <dbReference type="Pfam" id="PF00892"/>
    </source>
</evidence>